<feature type="non-terminal residue" evidence="1">
    <location>
        <position position="1"/>
    </location>
</feature>
<gene>
    <name evidence="1" type="ORF">RPERSI_LOCUS34659</name>
</gene>
<sequence>NTLSDINIKITIYDQKNSEAVQIRFTSKCLCFIFKLADNYAKSLEYKIKVLSIPEDKYLKDVITSLYKYIRVQNYEIINR</sequence>
<proteinExistence type="predicted"/>
<evidence type="ECO:0000313" key="1">
    <source>
        <dbReference type="EMBL" id="CAG8847484.1"/>
    </source>
</evidence>
<feature type="non-terminal residue" evidence="1">
    <location>
        <position position="80"/>
    </location>
</feature>
<comment type="caution">
    <text evidence="1">The sequence shown here is derived from an EMBL/GenBank/DDBJ whole genome shotgun (WGS) entry which is preliminary data.</text>
</comment>
<dbReference type="Proteomes" id="UP000789920">
    <property type="component" value="Unassembled WGS sequence"/>
</dbReference>
<evidence type="ECO:0000313" key="2">
    <source>
        <dbReference type="Proteomes" id="UP000789920"/>
    </source>
</evidence>
<protein>
    <submittedName>
        <fullName evidence="1">23830_t:CDS:1</fullName>
    </submittedName>
</protein>
<accession>A0ACA9SSL9</accession>
<organism evidence="1 2">
    <name type="scientific">Racocetra persica</name>
    <dbReference type="NCBI Taxonomy" id="160502"/>
    <lineage>
        <taxon>Eukaryota</taxon>
        <taxon>Fungi</taxon>
        <taxon>Fungi incertae sedis</taxon>
        <taxon>Mucoromycota</taxon>
        <taxon>Glomeromycotina</taxon>
        <taxon>Glomeromycetes</taxon>
        <taxon>Diversisporales</taxon>
        <taxon>Gigasporaceae</taxon>
        <taxon>Racocetra</taxon>
    </lineage>
</organism>
<dbReference type="EMBL" id="CAJVQC010156156">
    <property type="protein sequence ID" value="CAG8847484.1"/>
    <property type="molecule type" value="Genomic_DNA"/>
</dbReference>
<keyword evidence="2" id="KW-1185">Reference proteome</keyword>
<name>A0ACA9SSL9_9GLOM</name>
<reference evidence="1" key="1">
    <citation type="submission" date="2021-06" db="EMBL/GenBank/DDBJ databases">
        <authorList>
            <person name="Kallberg Y."/>
            <person name="Tangrot J."/>
            <person name="Rosling A."/>
        </authorList>
    </citation>
    <scope>NUCLEOTIDE SEQUENCE</scope>
    <source>
        <strain evidence="1">MA461A</strain>
    </source>
</reference>